<evidence type="ECO:0000256" key="6">
    <source>
        <dbReference type="ARBA" id="ARBA00022927"/>
    </source>
</evidence>
<feature type="compositionally biased region" description="Pro residues" evidence="11">
    <location>
        <begin position="1608"/>
        <end position="1619"/>
    </location>
</feature>
<dbReference type="GO" id="GO:0005789">
    <property type="term" value="C:endoplasmic reticulum membrane"/>
    <property type="evidence" value="ECO:0007669"/>
    <property type="project" value="UniProtKB-SubCell"/>
</dbReference>
<feature type="compositionally biased region" description="Basic and acidic residues" evidence="11">
    <location>
        <begin position="1765"/>
        <end position="1791"/>
    </location>
</feature>
<feature type="compositionally biased region" description="Polar residues" evidence="11">
    <location>
        <begin position="1900"/>
        <end position="1912"/>
    </location>
</feature>
<feature type="compositionally biased region" description="Low complexity" evidence="11">
    <location>
        <begin position="1755"/>
        <end position="1764"/>
    </location>
</feature>
<keyword evidence="6 10" id="KW-0653">Protein transport</keyword>
<feature type="region of interest" description="Disordered" evidence="11">
    <location>
        <begin position="1541"/>
        <end position="1577"/>
    </location>
</feature>
<comment type="similarity">
    <text evidence="2 10">Belongs to the SEC16 family.</text>
</comment>
<dbReference type="InterPro" id="IPR024340">
    <property type="entry name" value="Sec16_CCD"/>
</dbReference>
<dbReference type="InterPro" id="IPR024298">
    <property type="entry name" value="Sec16_Sec23-bd"/>
</dbReference>
<feature type="region of interest" description="Disordered" evidence="11">
    <location>
        <begin position="1589"/>
        <end position="1997"/>
    </location>
</feature>
<comment type="function">
    <text evidence="9 10">Involved in the initiation of assembly of the COPII coat required for the formation of transport vesicles from the endoplasmic reticulum (ER) and the selection of cargo molecules. Also involved in autophagy.</text>
</comment>
<gene>
    <name evidence="14" type="ORF">JX265_009839</name>
</gene>
<dbReference type="Gene3D" id="1.25.40.1030">
    <property type="match status" value="1"/>
</dbReference>
<keyword evidence="15" id="KW-1185">Reference proteome</keyword>
<feature type="region of interest" description="Disordered" evidence="11">
    <location>
        <begin position="529"/>
        <end position="965"/>
    </location>
</feature>
<feature type="compositionally biased region" description="Low complexity" evidence="11">
    <location>
        <begin position="601"/>
        <end position="620"/>
    </location>
</feature>
<dbReference type="PANTHER" id="PTHR13402">
    <property type="entry name" value="RGPR-RELATED"/>
    <property type="match status" value="1"/>
</dbReference>
<feature type="compositionally biased region" description="Polar residues" evidence="11">
    <location>
        <begin position="332"/>
        <end position="341"/>
    </location>
</feature>
<evidence type="ECO:0000256" key="2">
    <source>
        <dbReference type="ARBA" id="ARBA00005927"/>
    </source>
</evidence>
<feature type="compositionally biased region" description="Low complexity" evidence="11">
    <location>
        <begin position="1473"/>
        <end position="1488"/>
    </location>
</feature>
<dbReference type="GO" id="GO:0070971">
    <property type="term" value="C:endoplasmic reticulum exit site"/>
    <property type="evidence" value="ECO:0007669"/>
    <property type="project" value="TreeGrafter"/>
</dbReference>
<dbReference type="CDD" id="cd09233">
    <property type="entry name" value="ACE1-Sec16-like"/>
    <property type="match status" value="1"/>
</dbReference>
<organism evidence="14 15">
    <name type="scientific">Neoarthrinium moseri</name>
    <dbReference type="NCBI Taxonomy" id="1658444"/>
    <lineage>
        <taxon>Eukaryota</taxon>
        <taxon>Fungi</taxon>
        <taxon>Dikarya</taxon>
        <taxon>Ascomycota</taxon>
        <taxon>Pezizomycotina</taxon>
        <taxon>Sordariomycetes</taxon>
        <taxon>Xylariomycetidae</taxon>
        <taxon>Amphisphaeriales</taxon>
        <taxon>Apiosporaceae</taxon>
        <taxon>Neoarthrinium</taxon>
    </lineage>
</organism>
<evidence type="ECO:0000259" key="13">
    <source>
        <dbReference type="Pfam" id="PF12932"/>
    </source>
</evidence>
<feature type="compositionally biased region" description="Low complexity" evidence="11">
    <location>
        <begin position="748"/>
        <end position="772"/>
    </location>
</feature>
<proteinExistence type="inferred from homology"/>
<evidence type="ECO:0000256" key="5">
    <source>
        <dbReference type="ARBA" id="ARBA00022892"/>
    </source>
</evidence>
<feature type="compositionally biased region" description="Polar residues" evidence="11">
    <location>
        <begin position="653"/>
        <end position="666"/>
    </location>
</feature>
<evidence type="ECO:0000256" key="7">
    <source>
        <dbReference type="ARBA" id="ARBA00023006"/>
    </source>
</evidence>
<dbReference type="Proteomes" id="UP000829685">
    <property type="component" value="Unassembled WGS sequence"/>
</dbReference>
<evidence type="ECO:0000256" key="4">
    <source>
        <dbReference type="ARBA" id="ARBA00022824"/>
    </source>
</evidence>
<sequence length="1997" mass="211169">MASDPVSASWHPALMPNSAAHNFSSHPQPDVLPDVSPDTQQTESEPEPTVEQAHPQGPEETSGHTIPNDTTSTEPASEGAFLDQLAADDDEVGGWDLSNPVAGDATAATEEPVLDPEAALAEEIPVAEETAVPPESVMSTEPDAAPAAPAANAAKHSSTVSFARTVSHEFNWNDDDDAEWNLQRTDTDPFKFMPANERTNSFPVVPSAPSPENEQPLDHAIPATQAEEIMQEVEQEAHHDESAADEPEFLRSFDDGPAAGQEQHEDSFFQQQSLGGDTVGPEQEASDARFEEGLPLIPHNEAEEPIPAEEDSKLPGFDDTFADEAPGDDFFSQIQENQTPDDPSPALQRKDTSMFIETTANAAVEPDTPVIPETDNSQADFMKQEADRAATEAGATEASSLEESKPGESNELDAKWAAAFEGDDEDEFLLEDSADKEIDPAAFFGSDDEGFLEDEDDAPVAAPATSQPASTQAPTAPITGRYTPAALPSPAQPVLNTFNAIPAPSATQQGLAAHPPQYGVSTLASPMGQAYGAPATRPEVSKAQSFVDKKGGYSSPYDLPMDVVTAPRKRVSMQQLPRANLAPSAPPPGPPARAASMYSQPSPTMGSSGSVPTPPTSSHSNQPVPGLKPAPQLTSKSGFFEDLPMTSKPRPASRQNSLPSPQQTAYAQSPQGPPVRPPQGVPMGPPPIPPPMASPVQQQPAGLAGLVPPEQMSPYSQLQSNGPQQATAPASNRYSPAPGQGPTTNGMSPPTAATSRYSPAPPSRSSSGAYSAVPPPILAHQPRTSSPLAHFEKSQDPSQKLPSPGAGQGAPLARSVSSQYEPRLTRVPSLPPTREVEEDGPTVLMQSPPPMTRPHVPSAESRYSPQQARRTPPPVLSPASSTLSPPKRMISNYAPGPVPQATVPANQVNFAPPPRSQTQSPGSLYGRASPTKPADAIPRPSSAQGPTSPRAPPQSQPARPPVTRARGMSQALNLVAPTDGRELDPLTRWRGAPLISWGVGGAMVTSFPKDVPRYGMNQALPMILRSPGEVNIKHAKDVQLIEERITKFPGPLKGKSKKKETVAWLSQGIETLESALPNAAFQQYVSHEDKRAVERVLLWKILRLFVENDGVLEGNPAVEKAVRQVLSPELEDSNGELASPIMTAGDLHGISALAGMQSDAVDSSAMEQIRKFLQLGDREKAVWAAVDKRLWGHAMLISNTVQGDLYKQVTQEFIKKEVNDSSRSNQSLGALYGVLSGNLEEAVDALVPSHARAGRQLMSTTSGNSTDALAGLEKWRETLGLVLSNRSEGDIVALTSLGKLLSEYGRAEAAHICFLFARKHAVFGGLDDPNANFVLVGADHRRQADQFAKEIEPLLLSEVYEYGLALSGSNTQQSCPHLAGYKLQHAMTLAEYGSRDKALQYCEAIMTSITAQTRRSPYYHPGLMSAVDDLMVRLKQLPKEGSSSWLPKPSVEKVSSTMWDKFNKFVAGDDAQSSGPGSPGEPGLETGPFARIAGGTPTISRSPSASNFESFGNTGPSPVIPANKASSRYAPISGQPAAAFENSSAYAPRSSMERSSGEYQRSSYELPRPASEAASPMYGASVESNSMATFGYQPVPSAGIQASASPYAPNPPAGTPSAPPFSSTNSYSPYQPTLPQESSPANTTQTPEDNPEIAVNDVTADTGYQAPSYGYEPPTMNSFDHAQPQIDEPASATTVTQDKVNESGGGGGWEPPTYQPFSYEPPTSSYEPDPEDGEADSEKPKPKKSFMDDDDDFPSMKPAASASSKSEKDKENEEMFRKAAEEDAKRAEAAKAQKKGWFGGWFGGEKKKEAEMPGAKAVRANLGEASSFVYDPDQKRWVNKKPGADNAPAKTATPPPPRSASRNGTPPPPGGSSSAPPPSRGAGTPPPPPGGASPMGIPRSVSNLTKMASNDSLAPPGPALGGPPAMSRSFSNMSNVSNVSSDSAPPGPAGPPSAPPSRPATSLSNASSIDDLLGAAGPRKAGKKPRKSGRYVDVMAK</sequence>
<keyword evidence="3 10" id="KW-0813">Transport</keyword>
<feature type="region of interest" description="Disordered" evidence="11">
    <location>
        <begin position="188"/>
        <end position="414"/>
    </location>
</feature>
<feature type="compositionally biased region" description="Pro residues" evidence="11">
    <location>
        <begin position="1945"/>
        <end position="1958"/>
    </location>
</feature>
<feature type="compositionally biased region" description="Pro residues" evidence="11">
    <location>
        <begin position="949"/>
        <end position="960"/>
    </location>
</feature>
<keyword evidence="5 10" id="KW-0931">ER-Golgi transport</keyword>
<feature type="domain" description="Sec16 Sec23-binding" evidence="12">
    <location>
        <begin position="1169"/>
        <end position="1469"/>
    </location>
</feature>
<protein>
    <recommendedName>
        <fullName evidence="10">Protein transport protein sec16</fullName>
    </recommendedName>
</protein>
<feature type="region of interest" description="Disordered" evidence="11">
    <location>
        <begin position="1467"/>
        <end position="1519"/>
    </location>
</feature>
<keyword evidence="7 10" id="KW-0072">Autophagy</keyword>
<dbReference type="GO" id="GO:0015031">
    <property type="term" value="P:protein transport"/>
    <property type="evidence" value="ECO:0007669"/>
    <property type="project" value="UniProtKB-KW"/>
</dbReference>
<evidence type="ECO:0000256" key="1">
    <source>
        <dbReference type="ARBA" id="ARBA00004397"/>
    </source>
</evidence>
<feature type="compositionally biased region" description="Low complexity" evidence="11">
    <location>
        <begin position="144"/>
        <end position="154"/>
    </location>
</feature>
<feature type="compositionally biased region" description="Basic residues" evidence="11">
    <location>
        <begin position="1980"/>
        <end position="1989"/>
    </location>
</feature>
<evidence type="ECO:0000313" key="14">
    <source>
        <dbReference type="EMBL" id="KAI1860440.1"/>
    </source>
</evidence>
<feature type="compositionally biased region" description="Low complexity" evidence="11">
    <location>
        <begin position="391"/>
        <end position="401"/>
    </location>
</feature>
<dbReference type="GO" id="GO:0016192">
    <property type="term" value="P:vesicle-mediated transport"/>
    <property type="evidence" value="ECO:0007669"/>
    <property type="project" value="UniProtKB-KW"/>
</dbReference>
<evidence type="ECO:0000256" key="8">
    <source>
        <dbReference type="ARBA" id="ARBA00023136"/>
    </source>
</evidence>
<feature type="region of interest" description="Disordered" evidence="11">
    <location>
        <begin position="1"/>
        <end position="156"/>
    </location>
</feature>
<name>A0A9P9WF35_9PEZI</name>
<reference evidence="14" key="1">
    <citation type="submission" date="2021-03" db="EMBL/GenBank/DDBJ databases">
        <title>Revisited historic fungal species revealed as producer of novel bioactive compounds through whole genome sequencing and comparative genomics.</title>
        <authorList>
            <person name="Vignolle G.A."/>
            <person name="Hochenegger N."/>
            <person name="Mach R.L."/>
            <person name="Mach-Aigner A.R."/>
            <person name="Javad Rahimi M."/>
            <person name="Salim K.A."/>
            <person name="Chan C.M."/>
            <person name="Lim L.B.L."/>
            <person name="Cai F."/>
            <person name="Druzhinina I.S."/>
            <person name="U'Ren J.M."/>
            <person name="Derntl C."/>
        </authorList>
    </citation>
    <scope>NUCLEOTIDE SEQUENCE</scope>
    <source>
        <strain evidence="14">TUCIM 5799</strain>
    </source>
</reference>
<feature type="compositionally biased region" description="Polar residues" evidence="11">
    <location>
        <begin position="1497"/>
        <end position="1516"/>
    </location>
</feature>
<feature type="compositionally biased region" description="Basic and acidic residues" evidence="11">
    <location>
        <begin position="235"/>
        <end position="254"/>
    </location>
</feature>
<dbReference type="GO" id="GO:0006914">
    <property type="term" value="P:autophagy"/>
    <property type="evidence" value="ECO:0007669"/>
    <property type="project" value="UniProtKB-KW"/>
</dbReference>
<feature type="domain" description="Sec16 central conserved" evidence="13">
    <location>
        <begin position="992"/>
        <end position="1110"/>
    </location>
</feature>
<comment type="caution">
    <text evidence="14">The sequence shown here is derived from an EMBL/GenBank/DDBJ whole genome shotgun (WGS) entry which is preliminary data.</text>
</comment>
<feature type="region of interest" description="Disordered" evidence="11">
    <location>
        <begin position="434"/>
        <end position="490"/>
    </location>
</feature>
<dbReference type="GO" id="GO:0007030">
    <property type="term" value="P:Golgi organization"/>
    <property type="evidence" value="ECO:0007669"/>
    <property type="project" value="TreeGrafter"/>
</dbReference>
<feature type="compositionally biased region" description="Polar residues" evidence="11">
    <location>
        <begin position="63"/>
        <end position="75"/>
    </location>
</feature>
<evidence type="ECO:0000259" key="12">
    <source>
        <dbReference type="Pfam" id="PF12931"/>
    </source>
</evidence>
<feature type="compositionally biased region" description="Basic and acidic residues" evidence="11">
    <location>
        <begin position="402"/>
        <end position="414"/>
    </location>
</feature>
<feature type="compositionally biased region" description="Polar residues" evidence="11">
    <location>
        <begin position="713"/>
        <end position="734"/>
    </location>
</feature>
<keyword evidence="4 10" id="KW-0256">Endoplasmic reticulum</keyword>
<evidence type="ECO:0000313" key="15">
    <source>
        <dbReference type="Proteomes" id="UP000829685"/>
    </source>
</evidence>
<evidence type="ECO:0000256" key="10">
    <source>
        <dbReference type="RuleBase" id="RU364101"/>
    </source>
</evidence>
<dbReference type="GO" id="GO:0070973">
    <property type="term" value="P:protein localization to endoplasmic reticulum exit site"/>
    <property type="evidence" value="ECO:0007669"/>
    <property type="project" value="TreeGrafter"/>
</dbReference>
<accession>A0A9P9WF35</accession>
<feature type="compositionally biased region" description="Polar residues" evidence="11">
    <location>
        <begin position="465"/>
        <end position="474"/>
    </location>
</feature>
<feature type="compositionally biased region" description="Pro residues" evidence="11">
    <location>
        <begin position="1865"/>
        <end position="1891"/>
    </location>
</feature>
<feature type="compositionally biased region" description="Acidic residues" evidence="11">
    <location>
        <begin position="446"/>
        <end position="458"/>
    </location>
</feature>
<evidence type="ECO:0000256" key="3">
    <source>
        <dbReference type="ARBA" id="ARBA00022448"/>
    </source>
</evidence>
<feature type="compositionally biased region" description="Low complexity" evidence="11">
    <location>
        <begin position="1922"/>
        <end position="1944"/>
    </location>
</feature>
<feature type="compositionally biased region" description="Polar residues" evidence="11">
    <location>
        <begin position="1624"/>
        <end position="1648"/>
    </location>
</feature>
<keyword evidence="8 10" id="KW-0472">Membrane</keyword>
<dbReference type="GO" id="GO:0012507">
    <property type="term" value="C:ER to Golgi transport vesicle membrane"/>
    <property type="evidence" value="ECO:0007669"/>
    <property type="project" value="TreeGrafter"/>
</dbReference>
<feature type="compositionally biased region" description="Pro residues" evidence="11">
    <location>
        <begin position="671"/>
        <end position="693"/>
    </location>
</feature>
<evidence type="ECO:0000256" key="11">
    <source>
        <dbReference type="SAM" id="MobiDB-lite"/>
    </source>
</evidence>
<evidence type="ECO:0000256" key="9">
    <source>
        <dbReference type="ARBA" id="ARBA00024687"/>
    </source>
</evidence>
<dbReference type="Pfam" id="PF12931">
    <property type="entry name" value="TPR_Sec16"/>
    <property type="match status" value="1"/>
</dbReference>
<comment type="subcellular location">
    <subcellularLocation>
        <location evidence="1">Endoplasmic reticulum membrane</location>
        <topology evidence="1">Peripheral membrane protein</topology>
        <orientation evidence="1">Cytoplasmic side</orientation>
    </subcellularLocation>
</comment>
<dbReference type="PANTHER" id="PTHR13402:SF6">
    <property type="entry name" value="SECRETORY 16, ISOFORM I"/>
    <property type="match status" value="1"/>
</dbReference>
<dbReference type="FunFam" id="1.25.40.1030:FF:000008">
    <property type="entry name" value="Protein transport protein sec16"/>
    <property type="match status" value="1"/>
</dbReference>
<dbReference type="Pfam" id="PF12932">
    <property type="entry name" value="Sec16"/>
    <property type="match status" value="1"/>
</dbReference>
<dbReference type="EMBL" id="JAFIMR010000031">
    <property type="protein sequence ID" value="KAI1860440.1"/>
    <property type="molecule type" value="Genomic_DNA"/>
</dbReference>